<feature type="domain" description="Sortilin N-terminal" evidence="3">
    <location>
        <begin position="266"/>
        <end position="387"/>
    </location>
</feature>
<dbReference type="InterPro" id="IPR002860">
    <property type="entry name" value="BNR_rpt"/>
</dbReference>
<keyword evidence="2" id="KW-1133">Transmembrane helix</keyword>
<gene>
    <name evidence="4" type="ORF">KSX_42560</name>
</gene>
<evidence type="ECO:0000256" key="1">
    <source>
        <dbReference type="ARBA" id="ARBA00022737"/>
    </source>
</evidence>
<dbReference type="EMBL" id="BNJF01000002">
    <property type="protein sequence ID" value="GHO46093.1"/>
    <property type="molecule type" value="Genomic_DNA"/>
</dbReference>
<comment type="caution">
    <text evidence="4">The sequence shown here is derived from an EMBL/GenBank/DDBJ whole genome shotgun (WGS) entry which is preliminary data.</text>
</comment>
<name>A0A8J3MTZ0_9CHLR</name>
<feature type="transmembrane region" description="Helical" evidence="2">
    <location>
        <begin position="82"/>
        <end position="102"/>
    </location>
</feature>
<dbReference type="SUPFAM" id="SSF110296">
    <property type="entry name" value="Oligoxyloglucan reducing end-specific cellobiohydrolase"/>
    <property type="match status" value="1"/>
</dbReference>
<dbReference type="InterPro" id="IPR031778">
    <property type="entry name" value="Sortilin_N"/>
</dbReference>
<dbReference type="RefSeq" id="WP_220195493.1">
    <property type="nucleotide sequence ID" value="NZ_BNJF01000002.1"/>
</dbReference>
<evidence type="ECO:0000256" key="2">
    <source>
        <dbReference type="SAM" id="Phobius"/>
    </source>
</evidence>
<dbReference type="PANTHER" id="PTHR47199:SF2">
    <property type="entry name" value="PHOTOSYSTEM II STABILITY_ASSEMBLY FACTOR HCF136, CHLOROPLASTIC"/>
    <property type="match status" value="1"/>
</dbReference>
<evidence type="ECO:0000259" key="3">
    <source>
        <dbReference type="Pfam" id="PF15902"/>
    </source>
</evidence>
<dbReference type="Gene3D" id="2.130.10.10">
    <property type="entry name" value="YVTN repeat-like/Quinoprotein amine dehydrogenase"/>
    <property type="match status" value="2"/>
</dbReference>
<organism evidence="4 5">
    <name type="scientific">Ktedonospora formicarum</name>
    <dbReference type="NCBI Taxonomy" id="2778364"/>
    <lineage>
        <taxon>Bacteria</taxon>
        <taxon>Bacillati</taxon>
        <taxon>Chloroflexota</taxon>
        <taxon>Ktedonobacteria</taxon>
        <taxon>Ktedonobacterales</taxon>
        <taxon>Ktedonobacteraceae</taxon>
        <taxon>Ktedonospora</taxon>
    </lineage>
</organism>
<evidence type="ECO:0000313" key="5">
    <source>
        <dbReference type="Proteomes" id="UP000612362"/>
    </source>
</evidence>
<accession>A0A8J3MTZ0</accession>
<dbReference type="Proteomes" id="UP000612362">
    <property type="component" value="Unassembled WGS sequence"/>
</dbReference>
<dbReference type="AlphaFoldDB" id="A0A8J3MTZ0"/>
<keyword evidence="5" id="KW-1185">Reference proteome</keyword>
<keyword evidence="2" id="KW-0472">Membrane</keyword>
<dbReference type="CDD" id="cd15482">
    <property type="entry name" value="Sialidase_non-viral"/>
    <property type="match status" value="1"/>
</dbReference>
<dbReference type="Pfam" id="PF15902">
    <property type="entry name" value="Sortilin-Vps10"/>
    <property type="match status" value="1"/>
</dbReference>
<proteinExistence type="predicted"/>
<dbReference type="PANTHER" id="PTHR47199">
    <property type="entry name" value="PHOTOSYSTEM II STABILITY/ASSEMBLY FACTOR HCF136, CHLOROPLASTIC"/>
    <property type="match status" value="1"/>
</dbReference>
<keyword evidence="2" id="KW-0812">Transmembrane</keyword>
<dbReference type="Pfam" id="PF02012">
    <property type="entry name" value="BNR"/>
    <property type="match status" value="1"/>
</dbReference>
<dbReference type="InterPro" id="IPR015943">
    <property type="entry name" value="WD40/YVTN_repeat-like_dom_sf"/>
</dbReference>
<protein>
    <recommendedName>
        <fullName evidence="3">Sortilin N-terminal domain-containing protein</fullName>
    </recommendedName>
</protein>
<reference evidence="4" key="1">
    <citation type="submission" date="2020-10" db="EMBL/GenBank/DDBJ databases">
        <title>Taxonomic study of unclassified bacteria belonging to the class Ktedonobacteria.</title>
        <authorList>
            <person name="Yabe S."/>
            <person name="Wang C.M."/>
            <person name="Zheng Y."/>
            <person name="Sakai Y."/>
            <person name="Cavaletti L."/>
            <person name="Monciardini P."/>
            <person name="Donadio S."/>
        </authorList>
    </citation>
    <scope>NUCLEOTIDE SEQUENCE</scope>
    <source>
        <strain evidence="4">SOSP1-1</strain>
    </source>
</reference>
<sequence length="477" mass="53116">MLNHDDLLPEEQAHPEFHSELQKHYRMSSEETQLLQRTRERLAKMPVSLAISSAKIQRNAPKHVQKPLNVATRPWLRPLSTLVAVLIVAIIIGAFLFTFSLIRNSGVAKNNPSQIAASHEPAPRFVELMEGNRLHMVSEQEGWSIGIGAQESWGSVLRTTDGGKSWKPVTPSGIHSIFDLYILDSKTAWLPVWDLTKSPLPVWLYRTIDGGKTWERFSYSGADIISLTFADKDHGWAIKTQQSNQDTSKTKITDIAKQKSTLRKNTLIRTNDGGKTWQNVTSLPAGLGGIGSLYFIDEQTGWTTGVDKPGIDAAISLYITHNGGKTWQKQSLPSTPAPLGLAHQPVFFDKNTGYFIARTNEHPSVHWYAYITHDGGKTWQRSRTATPDYVRQLIDDQHALGNTLQDTNMKDIILLNITNNQTVSTSPNGNGLLIDYSFLSIRTGFALKQVSNSIIDLYKTDDGGKTWHKVAALPKTA</sequence>
<keyword evidence="1" id="KW-0677">Repeat</keyword>
<evidence type="ECO:0000313" key="4">
    <source>
        <dbReference type="EMBL" id="GHO46093.1"/>
    </source>
</evidence>